<dbReference type="Gene3D" id="1.20.1250.20">
    <property type="entry name" value="MFS general substrate transporter like domains"/>
    <property type="match status" value="2"/>
</dbReference>
<dbReference type="FunFam" id="1.20.1250.20:FF:000271">
    <property type="entry name" value="Monocarboxylate transporter"/>
    <property type="match status" value="1"/>
</dbReference>
<keyword evidence="2" id="KW-0472">Membrane</keyword>
<dbReference type="FunFam" id="1.20.1250.20:FF:000372">
    <property type="entry name" value="Monocarboxylate transporter"/>
    <property type="match status" value="1"/>
</dbReference>
<name>A0A7R9E363_9NEOP</name>
<feature type="transmembrane region" description="Helical" evidence="2">
    <location>
        <begin position="741"/>
        <end position="760"/>
    </location>
</feature>
<feature type="transmembrane region" description="Helical" evidence="2">
    <location>
        <begin position="710"/>
        <end position="729"/>
    </location>
</feature>
<feature type="transmembrane region" description="Helical" evidence="2">
    <location>
        <begin position="802"/>
        <end position="824"/>
    </location>
</feature>
<sequence length="916" mass="100352">MRSHFRRREGLFSAVSILARLCLDGNKVGGLKVRCFTLLVPGRSHFSQEGGGGDGVGGSSVFLRLHERMTSDSKRHSYFLEAFGSYSHVMQTESECSYSEESARLTGVGQQDGDPDGCSPQDDECISYCEYHDIPPPPDGGYGWVIVFASFMCNMIVDGIAYTFGVFLGEFVVAFDEGKGKVAWVGSLLSGMYLSAGPVVSALTNKYGCRSVCIAGSILGCTAFILSTFSPDINILMITYGIMGGIGFGLIYLPAVVCVGYYFETKRSLATGIAVCGSGFGTFAFAPLATMLLENFGWRGANIILAGLILNCAVFGAMMRPLEFPKVPSCKPLLQRMAEEKRLQMERGSIGGSYFMVQLPDGSMEKRLKMPINIDPGVHSSFNLDQMVPGTPLTPVPTMTTLPTICEVKVPEHSGSSGASSTGGSMDLKKPNRRIEDVKEEEEKWDKEKNNKEDKEKDDKEEREQKGNEENSNNEFNNRPNIPRNASQPAFTTHVQGLPKNGSVPFFDRIRKTSAGERYRPTLDAIKVSRANMNSNGDMRKSLHLRLSNSSFLRGSRNNNCEEMWSKTDMDNESIMFSTSKSSIARERREIVRPMSRKDIFYSGSVINLPEYKSQKSLASYRQSVVSLSRYAQERPDIPDVEREGPECCPCFALPESFRSTLANMMDMSLLKDPVFMLISISNLFGMMGLYVPFFYLVDAAIKDGIDPKSASFLLSIIGITNTVGRVVCGYVADFPWVDSLLLNNICLLVSTIAVASTPFCESYASYIVMSIFFGLAISGYISLTSIILVDLLGLDKLTNAFGLLILFRGAAAIVGTPLAGAVYDATQSYSASFLIAGGFFLISTATSFMAPGIKRCMTPTILPPLPDALTPIDEDNEEEIDEENHIIPEIIETAASPVNPNAQQIKEIKQIESVL</sequence>
<feature type="compositionally biased region" description="Low complexity" evidence="1">
    <location>
        <begin position="470"/>
        <end position="485"/>
    </location>
</feature>
<dbReference type="SUPFAM" id="SSF103473">
    <property type="entry name" value="MFS general substrate transporter"/>
    <property type="match status" value="1"/>
</dbReference>
<feature type="region of interest" description="Disordered" evidence="1">
    <location>
        <begin position="411"/>
        <end position="506"/>
    </location>
</feature>
<feature type="compositionally biased region" description="Low complexity" evidence="1">
    <location>
        <begin position="414"/>
        <end position="425"/>
    </location>
</feature>
<dbReference type="InterPro" id="IPR011701">
    <property type="entry name" value="MFS"/>
</dbReference>
<accession>A0A7R9E363</accession>
<feature type="transmembrane region" description="Helical" evidence="2">
    <location>
        <begin position="269"/>
        <end position="290"/>
    </location>
</feature>
<feature type="compositionally biased region" description="Polar residues" evidence="1">
    <location>
        <begin position="486"/>
        <end position="495"/>
    </location>
</feature>
<feature type="transmembrane region" description="Helical" evidence="2">
    <location>
        <begin position="182"/>
        <end position="204"/>
    </location>
</feature>
<evidence type="ECO:0000313" key="3">
    <source>
        <dbReference type="EMBL" id="CAD7426589.1"/>
    </source>
</evidence>
<feature type="transmembrane region" description="Helical" evidence="2">
    <location>
        <begin position="211"/>
        <end position="229"/>
    </location>
</feature>
<feature type="transmembrane region" description="Helical" evidence="2">
    <location>
        <begin position="142"/>
        <end position="162"/>
    </location>
</feature>
<dbReference type="PANTHER" id="PTHR11360:SF286">
    <property type="entry name" value="GH22266P"/>
    <property type="match status" value="1"/>
</dbReference>
<dbReference type="PANTHER" id="PTHR11360">
    <property type="entry name" value="MONOCARBOXYLATE TRANSPORTER"/>
    <property type="match status" value="1"/>
</dbReference>
<evidence type="ECO:0008006" key="4">
    <source>
        <dbReference type="Google" id="ProtNLM"/>
    </source>
</evidence>
<feature type="transmembrane region" description="Helical" evidence="2">
    <location>
        <begin position="235"/>
        <end position="262"/>
    </location>
</feature>
<evidence type="ECO:0000256" key="2">
    <source>
        <dbReference type="SAM" id="Phobius"/>
    </source>
</evidence>
<gene>
    <name evidence="3" type="ORF">TMSB3V08_LOCUS3466</name>
</gene>
<feature type="transmembrane region" description="Helical" evidence="2">
    <location>
        <begin position="766"/>
        <end position="790"/>
    </location>
</feature>
<feature type="transmembrane region" description="Helical" evidence="2">
    <location>
        <begin position="830"/>
        <end position="851"/>
    </location>
</feature>
<proteinExistence type="predicted"/>
<dbReference type="InterPro" id="IPR050327">
    <property type="entry name" value="Proton-linked_MCT"/>
</dbReference>
<keyword evidence="2" id="KW-1133">Transmembrane helix</keyword>
<evidence type="ECO:0000256" key="1">
    <source>
        <dbReference type="SAM" id="MobiDB-lite"/>
    </source>
</evidence>
<dbReference type="InterPro" id="IPR036259">
    <property type="entry name" value="MFS_trans_sf"/>
</dbReference>
<reference evidence="3" key="1">
    <citation type="submission" date="2020-11" db="EMBL/GenBank/DDBJ databases">
        <authorList>
            <person name="Tran Van P."/>
        </authorList>
    </citation>
    <scope>NUCLEOTIDE SEQUENCE</scope>
</reference>
<keyword evidence="2" id="KW-0812">Transmembrane</keyword>
<dbReference type="Pfam" id="PF07690">
    <property type="entry name" value="MFS_1"/>
    <property type="match status" value="1"/>
</dbReference>
<dbReference type="GO" id="GO:0008028">
    <property type="term" value="F:monocarboxylic acid transmembrane transporter activity"/>
    <property type="evidence" value="ECO:0007669"/>
    <property type="project" value="TreeGrafter"/>
</dbReference>
<dbReference type="EMBL" id="OB793228">
    <property type="protein sequence ID" value="CAD7426589.1"/>
    <property type="molecule type" value="Genomic_DNA"/>
</dbReference>
<feature type="transmembrane region" description="Helical" evidence="2">
    <location>
        <begin position="296"/>
        <end position="318"/>
    </location>
</feature>
<feature type="transmembrane region" description="Helical" evidence="2">
    <location>
        <begin position="675"/>
        <end position="698"/>
    </location>
</feature>
<feature type="compositionally biased region" description="Basic and acidic residues" evidence="1">
    <location>
        <begin position="427"/>
        <end position="469"/>
    </location>
</feature>
<dbReference type="AlphaFoldDB" id="A0A7R9E363"/>
<dbReference type="CDD" id="cd17352">
    <property type="entry name" value="MFS_MCT_SLC16"/>
    <property type="match status" value="1"/>
</dbReference>
<protein>
    <recommendedName>
        <fullName evidence="4">Monocarboxylate transporter 12</fullName>
    </recommendedName>
</protein>
<organism evidence="3">
    <name type="scientific">Timema monikensis</name>
    <dbReference type="NCBI Taxonomy" id="170555"/>
    <lineage>
        <taxon>Eukaryota</taxon>
        <taxon>Metazoa</taxon>
        <taxon>Ecdysozoa</taxon>
        <taxon>Arthropoda</taxon>
        <taxon>Hexapoda</taxon>
        <taxon>Insecta</taxon>
        <taxon>Pterygota</taxon>
        <taxon>Neoptera</taxon>
        <taxon>Polyneoptera</taxon>
        <taxon>Phasmatodea</taxon>
        <taxon>Timematodea</taxon>
        <taxon>Timematoidea</taxon>
        <taxon>Timematidae</taxon>
        <taxon>Timema</taxon>
    </lineage>
</organism>